<gene>
    <name evidence="2" type="ORF">CRM76_13015</name>
</gene>
<comment type="caution">
    <text evidence="2">The sequence shown here is derived from an EMBL/GenBank/DDBJ whole genome shotgun (WGS) entry which is preliminary data.</text>
</comment>
<dbReference type="CDD" id="cd16830">
    <property type="entry name" value="HemS-like_N"/>
    <property type="match status" value="1"/>
</dbReference>
<dbReference type="EMBL" id="PDDV01000013">
    <property type="protein sequence ID" value="PEH72787.1"/>
    <property type="molecule type" value="Genomic_DNA"/>
</dbReference>
<dbReference type="OrthoDB" id="316630at2"/>
<dbReference type="GO" id="GO:0006826">
    <property type="term" value="P:iron ion transport"/>
    <property type="evidence" value="ECO:0007669"/>
    <property type="project" value="InterPro"/>
</dbReference>
<dbReference type="SUPFAM" id="SSF144064">
    <property type="entry name" value="Heme iron utilization protein-like"/>
    <property type="match status" value="1"/>
</dbReference>
<dbReference type="Gene3D" id="3.40.1570.10">
    <property type="entry name" value="HemS/ChuS/ChuX like domains"/>
    <property type="match status" value="2"/>
</dbReference>
<dbReference type="InterPro" id="IPR053733">
    <property type="entry name" value="Heme_Transport_Util_sf"/>
</dbReference>
<dbReference type="STRING" id="636.AAW15_08480"/>
<dbReference type="AlphaFoldDB" id="A0A2A7U3B8"/>
<evidence type="ECO:0000313" key="2">
    <source>
        <dbReference type="EMBL" id="PEH72787.1"/>
    </source>
</evidence>
<proteinExistence type="predicted"/>
<name>A0A2A7U3B8_EDWTA</name>
<accession>A0A2A7U3B8</accession>
<evidence type="ECO:0000259" key="1">
    <source>
        <dbReference type="Pfam" id="PF05171"/>
    </source>
</evidence>
<protein>
    <submittedName>
        <fullName evidence="2">Hemin-degrading factor</fullName>
    </submittedName>
</protein>
<evidence type="ECO:0000313" key="3">
    <source>
        <dbReference type="Proteomes" id="UP000219788"/>
    </source>
</evidence>
<feature type="domain" description="Haemin-degrading HemS/ChuX" evidence="1">
    <location>
        <begin position="29"/>
        <end position="157"/>
    </location>
</feature>
<dbReference type="RefSeq" id="WP_005285841.1">
    <property type="nucleotide sequence ID" value="NZ_AP028090.1"/>
</dbReference>
<feature type="domain" description="Haemin-degrading HemS/ChuX" evidence="1">
    <location>
        <begin position="208"/>
        <end position="340"/>
    </location>
</feature>
<dbReference type="Proteomes" id="UP000219788">
    <property type="component" value="Unassembled WGS sequence"/>
</dbReference>
<organism evidence="2 3">
    <name type="scientific">Edwardsiella tarda</name>
    <dbReference type="NCBI Taxonomy" id="636"/>
    <lineage>
        <taxon>Bacteria</taxon>
        <taxon>Pseudomonadati</taxon>
        <taxon>Pseudomonadota</taxon>
        <taxon>Gammaproteobacteria</taxon>
        <taxon>Enterobacterales</taxon>
        <taxon>Hafniaceae</taxon>
        <taxon>Edwardsiella</taxon>
    </lineage>
</organism>
<dbReference type="CDD" id="cd16831">
    <property type="entry name" value="HemS-like_C"/>
    <property type="match status" value="1"/>
</dbReference>
<reference evidence="3" key="1">
    <citation type="submission" date="2017-09" db="EMBL/GenBank/DDBJ databases">
        <title>FDA dAtabase for Regulatory Grade micrObial Sequences (FDA-ARGOS): Supporting development and validation of Infectious Disease Dx tests.</title>
        <authorList>
            <person name="Goldberg B."/>
            <person name="Campos J."/>
            <person name="Tallon L."/>
            <person name="Sadzewicz L."/>
            <person name="Ott S."/>
            <person name="Zhao X."/>
            <person name="Nagaraj S."/>
            <person name="Vavikolanu K."/>
            <person name="Aluvathingal J."/>
            <person name="Nadendla S."/>
            <person name="Geyer C."/>
            <person name="Sichtig H."/>
        </authorList>
    </citation>
    <scope>NUCLEOTIDE SEQUENCE [LARGE SCALE GENOMIC DNA]</scope>
    <source>
        <strain evidence="3">FDAARGOS_370</strain>
    </source>
</reference>
<dbReference type="Pfam" id="PF05171">
    <property type="entry name" value="HemS"/>
    <property type="match status" value="2"/>
</dbReference>
<dbReference type="InterPro" id="IPR007845">
    <property type="entry name" value="HemS/ChuX_dom"/>
</dbReference>
<sequence length="348" mass="38964">MSHALYTRYLEARQQQPQRYARDLAQHLGVSEGELTRARVGHDARRLQVDAATLLEACAALGEIKAITRNEYAVHEHLGRYTNLSLSEHGGLILNPRELDLRLFLQHWHSVFALCEQSARGERLSLQCFDQYGDAVHKIYATEQSDMDAWQALVERFASPENPAFPNGTTPPPAASAAMPTVDSAALEREWRAMTDVHQFFPLLRRHGVTRQQAFAAIADDLAYPVDNGALQQILEQARHDQNEIMIFVGNRGCVQIFTGQIAQVTTHQQWLNVFNPRFTLHLQAPAIASSWVTRKPTRDGIVSSLELFAADGSQIAQLFGQRTEGNAEQPRWREQLAALAALTEVPA</sequence>